<feature type="transmembrane region" description="Helical" evidence="1">
    <location>
        <begin position="6"/>
        <end position="23"/>
    </location>
</feature>
<feature type="transmembrane region" description="Helical" evidence="1">
    <location>
        <begin position="132"/>
        <end position="153"/>
    </location>
</feature>
<feature type="transmembrane region" description="Helical" evidence="1">
    <location>
        <begin position="78"/>
        <end position="97"/>
    </location>
</feature>
<reference evidence="2 3" key="1">
    <citation type="submission" date="2018-03" db="EMBL/GenBank/DDBJ databases">
        <title>Aquarubrobacter algicola gen. nov., sp. nov., a novel actinobacterium isolated from shallow eutrophic lake during the end of cyanobacterial harmful algal blooms.</title>
        <authorList>
            <person name="Chun S.J."/>
        </authorList>
    </citation>
    <scope>NUCLEOTIDE SEQUENCE [LARGE SCALE GENOMIC DNA]</scope>
    <source>
        <strain evidence="2 3">Seoho-28</strain>
    </source>
</reference>
<keyword evidence="1" id="KW-1133">Transmembrane helix</keyword>
<accession>A0A2T4UBN1</accession>
<gene>
    <name evidence="2" type="ORF">C7Y72_21405</name>
</gene>
<feature type="transmembrane region" description="Helical" evidence="1">
    <location>
        <begin position="195"/>
        <end position="217"/>
    </location>
</feature>
<evidence type="ECO:0000313" key="2">
    <source>
        <dbReference type="EMBL" id="PTL54303.1"/>
    </source>
</evidence>
<feature type="transmembrane region" description="Helical" evidence="1">
    <location>
        <begin position="256"/>
        <end position="276"/>
    </location>
</feature>
<dbReference type="Proteomes" id="UP000240739">
    <property type="component" value="Unassembled WGS sequence"/>
</dbReference>
<sequence>MTIQLGILLALLCALAANLGFFYKHRGCNEVPTVDVRHPLRTAANLWRSKWFALGMLLGLVGWVLHVGAIALAPLSTVQVVLSGGVVLIAVMADRIFGFAVERRQWWGLGLTGVGLAALAFTMPGGHGADGFSLQAMVAFQGGLIGLGALLLLGPRAGAKREHHGIMLAAATGILFGVCNIAVKALTELVGFDGIGALLSPWLLVAVCASATAFYASARSLQDGGAVEVIAITGTAANISCIAGGIIVFGDPMPGDAVGIAVSALAFLMVIVASALTPAPIRSTAAAASGQGRAVAATA</sequence>
<dbReference type="AlphaFoldDB" id="A0A2T4UBN1"/>
<keyword evidence="1" id="KW-0812">Transmembrane</keyword>
<feature type="transmembrane region" description="Helical" evidence="1">
    <location>
        <begin position="229"/>
        <end position="250"/>
    </location>
</feature>
<dbReference type="PANTHER" id="PTHR40761">
    <property type="entry name" value="CONSERVED INTEGRAL MEMBRANE ALANINE VALINE AND LEUCINE RICH PROTEIN-RELATED"/>
    <property type="match status" value="1"/>
</dbReference>
<evidence type="ECO:0000256" key="1">
    <source>
        <dbReference type="SAM" id="Phobius"/>
    </source>
</evidence>
<keyword evidence="3" id="KW-1185">Reference proteome</keyword>
<name>A0A2T4UBN1_9ACTN</name>
<organism evidence="2 3">
    <name type="scientific">Paraconexibacter algicola</name>
    <dbReference type="NCBI Taxonomy" id="2133960"/>
    <lineage>
        <taxon>Bacteria</taxon>
        <taxon>Bacillati</taxon>
        <taxon>Actinomycetota</taxon>
        <taxon>Thermoleophilia</taxon>
        <taxon>Solirubrobacterales</taxon>
        <taxon>Paraconexibacteraceae</taxon>
        <taxon>Paraconexibacter</taxon>
    </lineage>
</organism>
<keyword evidence="1" id="KW-0472">Membrane</keyword>
<feature type="transmembrane region" description="Helical" evidence="1">
    <location>
        <begin position="165"/>
        <end position="183"/>
    </location>
</feature>
<dbReference type="RefSeq" id="WP_107571245.1">
    <property type="nucleotide sequence ID" value="NZ_PYYB01000005.1"/>
</dbReference>
<comment type="caution">
    <text evidence="2">The sequence shown here is derived from an EMBL/GenBank/DDBJ whole genome shotgun (WGS) entry which is preliminary data.</text>
</comment>
<protein>
    <submittedName>
        <fullName evidence="2">Uncharacterized protein</fullName>
    </submittedName>
</protein>
<dbReference type="EMBL" id="PYYB01000005">
    <property type="protein sequence ID" value="PTL54303.1"/>
    <property type="molecule type" value="Genomic_DNA"/>
</dbReference>
<dbReference type="PANTHER" id="PTHR40761:SF1">
    <property type="entry name" value="CONSERVED INTEGRAL MEMBRANE ALANINE VALINE AND LEUCINE RICH PROTEIN-RELATED"/>
    <property type="match status" value="1"/>
</dbReference>
<evidence type="ECO:0000313" key="3">
    <source>
        <dbReference type="Proteomes" id="UP000240739"/>
    </source>
</evidence>
<feature type="transmembrane region" description="Helical" evidence="1">
    <location>
        <begin position="51"/>
        <end position="72"/>
    </location>
</feature>
<feature type="transmembrane region" description="Helical" evidence="1">
    <location>
        <begin position="106"/>
        <end position="126"/>
    </location>
</feature>
<proteinExistence type="predicted"/>
<dbReference type="OrthoDB" id="5241771at2"/>